<dbReference type="InterPro" id="IPR015422">
    <property type="entry name" value="PyrdxlP-dep_Trfase_small"/>
</dbReference>
<keyword evidence="7" id="KW-0808">Transferase</keyword>
<dbReference type="KEGG" id="boz:DBV39_19015"/>
<protein>
    <submittedName>
        <fullName evidence="7">Aminotransferase</fullName>
    </submittedName>
</protein>
<dbReference type="PANTHER" id="PTHR21152:SF40">
    <property type="entry name" value="ALANINE--GLYOXYLATE AMINOTRANSFERASE"/>
    <property type="match status" value="1"/>
</dbReference>
<dbReference type="GO" id="GO:0004760">
    <property type="term" value="F:L-serine-pyruvate transaminase activity"/>
    <property type="evidence" value="ECO:0007669"/>
    <property type="project" value="TreeGrafter"/>
</dbReference>
<organism evidence="7 8">
    <name type="scientific">Orrella marina</name>
    <dbReference type="NCBI Taxonomy" id="2163011"/>
    <lineage>
        <taxon>Bacteria</taxon>
        <taxon>Pseudomonadati</taxon>
        <taxon>Pseudomonadota</taxon>
        <taxon>Betaproteobacteria</taxon>
        <taxon>Burkholderiales</taxon>
        <taxon>Alcaligenaceae</taxon>
        <taxon>Orrella</taxon>
    </lineage>
</organism>
<evidence type="ECO:0000256" key="2">
    <source>
        <dbReference type="ARBA" id="ARBA00009236"/>
    </source>
</evidence>
<keyword evidence="7" id="KW-0032">Aminotransferase</keyword>
<feature type="modified residue" description="N6-(pyridoxal phosphate)lysine" evidence="5">
    <location>
        <position position="203"/>
    </location>
</feature>
<dbReference type="InterPro" id="IPR000192">
    <property type="entry name" value="Aminotrans_V_dom"/>
</dbReference>
<feature type="binding site" evidence="4">
    <location>
        <position position="352"/>
    </location>
    <ligand>
        <name>substrate</name>
    </ligand>
</feature>
<sequence length="395" mass="42160">MQTSTEYFAGLRLLHAPGPTHVPKDVMDAMSDQPLDMGDPRLEELVTDCEAGLRNLLGSEKSDVFLYATNGHGAWEAVIVNLASPGQKVLVASTGHFSNSWAEMTEAMGVEVVRTPYQEGYPIDPASIEAALNADAAQEIVAVFVVHTDTASSITSDVPAIRQAMDRTGHPALLVVDVVASLGATRFEMDAWGVNVTMGASQKGLMSPPGVGFCAADARAMEIARRNPSHRYYWDWVRRQDAPVYRKFCGTAPQNHLMGLRAALGLIQREGYENVLARHIRLSGAVQAAVECWASTGAVSFVCQVPAARSVSVTAIHTAPGVVPDEIRRVARETFNVSIAGGLGPFAGRVFRIGHLGDLSAPMVLGCLAAVEGSFRELNIQVGEGALQAALQKLS</sequence>
<dbReference type="EMBL" id="CP028901">
    <property type="protein sequence ID" value="AWB35488.1"/>
    <property type="molecule type" value="Genomic_DNA"/>
</dbReference>
<dbReference type="Gene3D" id="3.40.640.10">
    <property type="entry name" value="Type I PLP-dependent aspartate aminotransferase-like (Major domain)"/>
    <property type="match status" value="1"/>
</dbReference>
<evidence type="ECO:0000256" key="3">
    <source>
        <dbReference type="ARBA" id="ARBA00022898"/>
    </source>
</evidence>
<dbReference type="GO" id="GO:0019265">
    <property type="term" value="P:glycine biosynthetic process, by transamination of glyoxylate"/>
    <property type="evidence" value="ECO:0007669"/>
    <property type="project" value="TreeGrafter"/>
</dbReference>
<evidence type="ECO:0000259" key="6">
    <source>
        <dbReference type="Pfam" id="PF00266"/>
    </source>
</evidence>
<accession>A0A2R4XNZ8</accession>
<dbReference type="Pfam" id="PF00266">
    <property type="entry name" value="Aminotran_5"/>
    <property type="match status" value="1"/>
</dbReference>
<dbReference type="SUPFAM" id="SSF53383">
    <property type="entry name" value="PLP-dependent transferases"/>
    <property type="match status" value="1"/>
</dbReference>
<evidence type="ECO:0000256" key="4">
    <source>
        <dbReference type="PIRSR" id="PIRSR000524-1"/>
    </source>
</evidence>
<dbReference type="InterPro" id="IPR024169">
    <property type="entry name" value="SP_NH2Trfase/AEP_transaminase"/>
</dbReference>
<dbReference type="GO" id="GO:0008453">
    <property type="term" value="F:alanine-glyoxylate transaminase activity"/>
    <property type="evidence" value="ECO:0007669"/>
    <property type="project" value="TreeGrafter"/>
</dbReference>
<dbReference type="OrthoDB" id="9766472at2"/>
<evidence type="ECO:0000313" key="8">
    <source>
        <dbReference type="Proteomes" id="UP000244571"/>
    </source>
</evidence>
<keyword evidence="3 5" id="KW-0663">Pyridoxal phosphate</keyword>
<evidence type="ECO:0000313" key="7">
    <source>
        <dbReference type="EMBL" id="AWB35488.1"/>
    </source>
</evidence>
<dbReference type="RefSeq" id="WP_108622944.1">
    <property type="nucleotide sequence ID" value="NZ_CP028901.1"/>
</dbReference>
<name>A0A2R4XNZ8_9BURK</name>
<feature type="domain" description="Aminotransferase class V" evidence="6">
    <location>
        <begin position="14"/>
        <end position="340"/>
    </location>
</feature>
<dbReference type="Gene3D" id="3.90.1150.10">
    <property type="entry name" value="Aspartate Aminotransferase, domain 1"/>
    <property type="match status" value="1"/>
</dbReference>
<dbReference type="Proteomes" id="UP000244571">
    <property type="component" value="Chromosome"/>
</dbReference>
<dbReference type="AlphaFoldDB" id="A0A2R4XNZ8"/>
<dbReference type="PIRSF" id="PIRSF000524">
    <property type="entry name" value="SPT"/>
    <property type="match status" value="1"/>
</dbReference>
<dbReference type="InterPro" id="IPR015424">
    <property type="entry name" value="PyrdxlP-dep_Trfase"/>
</dbReference>
<reference evidence="7 8" key="1">
    <citation type="submission" date="2018-04" db="EMBL/GenBank/DDBJ databases">
        <title>Bordetella sp. HZ20 isolated from seawater.</title>
        <authorList>
            <person name="Sun C."/>
        </authorList>
    </citation>
    <scope>NUCLEOTIDE SEQUENCE [LARGE SCALE GENOMIC DNA]</scope>
    <source>
        <strain evidence="7 8">HZ20</strain>
    </source>
</reference>
<evidence type="ECO:0000256" key="5">
    <source>
        <dbReference type="PIRSR" id="PIRSR000524-50"/>
    </source>
</evidence>
<dbReference type="PANTHER" id="PTHR21152">
    <property type="entry name" value="AMINOTRANSFERASE CLASS V"/>
    <property type="match status" value="1"/>
</dbReference>
<comment type="cofactor">
    <cofactor evidence="1 5">
        <name>pyridoxal 5'-phosphate</name>
        <dbReference type="ChEBI" id="CHEBI:597326"/>
    </cofactor>
</comment>
<gene>
    <name evidence="7" type="ORF">DBV39_19015</name>
</gene>
<dbReference type="InterPro" id="IPR015421">
    <property type="entry name" value="PyrdxlP-dep_Trfase_major"/>
</dbReference>
<evidence type="ECO:0000256" key="1">
    <source>
        <dbReference type="ARBA" id="ARBA00001933"/>
    </source>
</evidence>
<comment type="similarity">
    <text evidence="2">Belongs to the class-V pyridoxal-phosphate-dependent aminotransferase family.</text>
</comment>
<keyword evidence="8" id="KW-1185">Reference proteome</keyword>
<proteinExistence type="inferred from homology"/>